<dbReference type="SMART" id="SM01057">
    <property type="entry name" value="Carb_anhydrase"/>
    <property type="match status" value="1"/>
</dbReference>
<comment type="subcellular location">
    <subcellularLocation>
        <location evidence="1">Cell membrane</location>
        <topology evidence="1">Lipid-anchor</topology>
        <topology evidence="1">GPI-anchor</topology>
    </subcellularLocation>
</comment>
<dbReference type="InterPro" id="IPR001148">
    <property type="entry name" value="CA_dom"/>
</dbReference>
<name>A0ABN9B9R3_9NEOB</name>
<dbReference type="InterPro" id="IPR018338">
    <property type="entry name" value="Carbonic_anhydrase_a-class_CS"/>
</dbReference>
<dbReference type="PROSITE" id="PS00162">
    <property type="entry name" value="ALPHA_CA_1"/>
    <property type="match status" value="1"/>
</dbReference>
<keyword evidence="5" id="KW-0336">GPI-anchor</keyword>
<evidence type="ECO:0000256" key="10">
    <source>
        <dbReference type="ARBA" id="ARBA00049061"/>
    </source>
</evidence>
<evidence type="ECO:0000256" key="7">
    <source>
        <dbReference type="ARBA" id="ARBA00022833"/>
    </source>
</evidence>
<keyword evidence="11" id="KW-0456">Lyase</keyword>
<comment type="subunit">
    <text evidence="3">Interacts with SLC4A4.</text>
</comment>
<comment type="caution">
    <text evidence="13">The sequence shown here is derived from an EMBL/GenBank/DDBJ whole genome shotgun (WGS) entry which is preliminary data.</text>
</comment>
<keyword evidence="5" id="KW-0472">Membrane</keyword>
<evidence type="ECO:0000256" key="6">
    <source>
        <dbReference type="ARBA" id="ARBA00022723"/>
    </source>
</evidence>
<evidence type="ECO:0000256" key="4">
    <source>
        <dbReference type="ARBA" id="ARBA00022475"/>
    </source>
</evidence>
<keyword evidence="7 11" id="KW-0862">Zinc</keyword>
<dbReference type="InterPro" id="IPR023561">
    <property type="entry name" value="Carbonic_anhydrase_a-class"/>
</dbReference>
<dbReference type="PROSITE" id="PS51144">
    <property type="entry name" value="ALPHA_CA_2"/>
    <property type="match status" value="1"/>
</dbReference>
<evidence type="ECO:0000256" key="8">
    <source>
        <dbReference type="ARBA" id="ARBA00023288"/>
    </source>
</evidence>
<keyword evidence="6 11" id="KW-0479">Metal-binding</keyword>
<evidence type="ECO:0000256" key="3">
    <source>
        <dbReference type="ARBA" id="ARBA00011736"/>
    </source>
</evidence>
<comment type="function">
    <text evidence="11">Reversible hydration of carbon dioxide.</text>
</comment>
<feature type="non-terminal residue" evidence="13">
    <location>
        <position position="1"/>
    </location>
</feature>
<dbReference type="PANTHER" id="PTHR18952:SF95">
    <property type="entry name" value="CARBONIC ANHYDRASE 4"/>
    <property type="match status" value="1"/>
</dbReference>
<evidence type="ECO:0000256" key="5">
    <source>
        <dbReference type="ARBA" id="ARBA00022622"/>
    </source>
</evidence>
<evidence type="ECO:0000256" key="2">
    <source>
        <dbReference type="ARBA" id="ARBA00010718"/>
    </source>
</evidence>
<keyword evidence="4" id="KW-1003">Cell membrane</keyword>
<evidence type="ECO:0000256" key="11">
    <source>
        <dbReference type="RuleBase" id="RU367011"/>
    </source>
</evidence>
<sequence length="220" mass="24177">LAQVSLQNKGIQISEGGLTGTYTAAQLHFHWGSSGMPGSEHSIDGERYAAELHIVHTKDSSGRSESGGATTGTERTIAVLGFFIEEGPTDNTKYGNIINALNTIRSKDSTTVLNVKLQDLIPEEIYLEHFYRYDGSLTTPECYETVIWTVFPETIKLSRDQLDAFYTKLNYSADAVMVENFRPVQKLGGRTVYTSGVEAVLSCSRHLLLALIVTYIASTS</sequence>
<protein>
    <recommendedName>
        <fullName evidence="11">Carbonic anhydrase</fullName>
        <ecNumber evidence="11">4.2.1.1</ecNumber>
    </recommendedName>
</protein>
<evidence type="ECO:0000313" key="14">
    <source>
        <dbReference type="Proteomes" id="UP001162483"/>
    </source>
</evidence>
<dbReference type="Proteomes" id="UP001162483">
    <property type="component" value="Unassembled WGS sequence"/>
</dbReference>
<accession>A0ABN9B9R3</accession>
<reference evidence="13" key="1">
    <citation type="submission" date="2023-05" db="EMBL/GenBank/DDBJ databases">
        <authorList>
            <person name="Stuckert A."/>
        </authorList>
    </citation>
    <scope>NUCLEOTIDE SEQUENCE</scope>
</reference>
<evidence type="ECO:0000313" key="13">
    <source>
        <dbReference type="EMBL" id="CAI9544332.1"/>
    </source>
</evidence>
<keyword evidence="8" id="KW-0449">Lipoprotein</keyword>
<dbReference type="Gene3D" id="3.10.200.10">
    <property type="entry name" value="Alpha carbonic anhydrase"/>
    <property type="match status" value="1"/>
</dbReference>
<comment type="similarity">
    <text evidence="2 11">Belongs to the alpha-carbonic anhydrase family.</text>
</comment>
<comment type="catalytic activity">
    <reaction evidence="10">
        <text>hydrogencarbonate + H(+) = CO2 + H2O</text>
        <dbReference type="Rhea" id="RHEA:10748"/>
        <dbReference type="ChEBI" id="CHEBI:15377"/>
        <dbReference type="ChEBI" id="CHEBI:15378"/>
        <dbReference type="ChEBI" id="CHEBI:16526"/>
        <dbReference type="ChEBI" id="CHEBI:17544"/>
        <dbReference type="EC" id="4.2.1.1"/>
    </reaction>
    <physiologicalReaction direction="left-to-right" evidence="10">
        <dbReference type="Rhea" id="RHEA:10749"/>
    </physiologicalReaction>
    <physiologicalReaction direction="right-to-left" evidence="10">
        <dbReference type="Rhea" id="RHEA:10750"/>
    </physiologicalReaction>
</comment>
<organism evidence="13 14">
    <name type="scientific">Staurois parvus</name>
    <dbReference type="NCBI Taxonomy" id="386267"/>
    <lineage>
        <taxon>Eukaryota</taxon>
        <taxon>Metazoa</taxon>
        <taxon>Chordata</taxon>
        <taxon>Craniata</taxon>
        <taxon>Vertebrata</taxon>
        <taxon>Euteleostomi</taxon>
        <taxon>Amphibia</taxon>
        <taxon>Batrachia</taxon>
        <taxon>Anura</taxon>
        <taxon>Neobatrachia</taxon>
        <taxon>Ranoidea</taxon>
        <taxon>Ranidae</taxon>
        <taxon>Staurois</taxon>
    </lineage>
</organism>
<comment type="cofactor">
    <cofactor evidence="11">
        <name>Zn(2+)</name>
        <dbReference type="ChEBI" id="CHEBI:29105"/>
    </cofactor>
</comment>
<dbReference type="InterPro" id="IPR036398">
    <property type="entry name" value="CA_dom_sf"/>
</dbReference>
<keyword evidence="14" id="KW-1185">Reference proteome</keyword>
<comment type="function">
    <text evidence="9">Catalyzes the reversible hydration of carbon dioxide into bicarbonate and protons and thus is essential to maintaining intracellular and extracellular pH. May stimulate the sodium/bicarbonate transporter activity of SLC4A4 that acts in pH homeostasis. It is essential for acid overload removal from the retina and retina epithelium, and acid release in the choriocapillaris in the choroid.</text>
</comment>
<evidence type="ECO:0000256" key="9">
    <source>
        <dbReference type="ARBA" id="ARBA00045603"/>
    </source>
</evidence>
<evidence type="ECO:0000256" key="1">
    <source>
        <dbReference type="ARBA" id="ARBA00004609"/>
    </source>
</evidence>
<dbReference type="SUPFAM" id="SSF51069">
    <property type="entry name" value="Carbonic anhydrase"/>
    <property type="match status" value="1"/>
</dbReference>
<dbReference type="PANTHER" id="PTHR18952">
    <property type="entry name" value="CARBONIC ANHYDRASE"/>
    <property type="match status" value="1"/>
</dbReference>
<feature type="domain" description="Alpha-carbonic anhydrase" evidence="12">
    <location>
        <begin position="1"/>
        <end position="196"/>
    </location>
</feature>
<evidence type="ECO:0000259" key="12">
    <source>
        <dbReference type="PROSITE" id="PS51144"/>
    </source>
</evidence>
<dbReference type="Pfam" id="PF00194">
    <property type="entry name" value="Carb_anhydrase"/>
    <property type="match status" value="1"/>
</dbReference>
<dbReference type="EC" id="4.2.1.1" evidence="11"/>
<keyword evidence="5" id="KW-0325">Glycoprotein</keyword>
<proteinExistence type="inferred from homology"/>
<gene>
    <name evidence="13" type="ORF">SPARVUS_LOCUS2455075</name>
</gene>
<dbReference type="EMBL" id="CATNWA010003004">
    <property type="protein sequence ID" value="CAI9544332.1"/>
    <property type="molecule type" value="Genomic_DNA"/>
</dbReference>